<evidence type="ECO:0000259" key="4">
    <source>
        <dbReference type="Pfam" id="PF01555"/>
    </source>
</evidence>
<dbReference type="Proteomes" id="UP000265515">
    <property type="component" value="Unassembled WGS sequence"/>
</dbReference>
<protein>
    <recommendedName>
        <fullName evidence="4">DNA methylase N-4/N-6 domain-containing protein</fullName>
    </recommendedName>
</protein>
<organism evidence="5 6">
    <name type="scientific">Chara braunii</name>
    <name type="common">Braun's stonewort</name>
    <dbReference type="NCBI Taxonomy" id="69332"/>
    <lineage>
        <taxon>Eukaryota</taxon>
        <taxon>Viridiplantae</taxon>
        <taxon>Streptophyta</taxon>
        <taxon>Charophyceae</taxon>
        <taxon>Charales</taxon>
        <taxon>Characeae</taxon>
        <taxon>Chara</taxon>
    </lineage>
</organism>
<dbReference type="GO" id="GO:0032259">
    <property type="term" value="P:methylation"/>
    <property type="evidence" value="ECO:0007669"/>
    <property type="project" value="UniProtKB-KW"/>
</dbReference>
<evidence type="ECO:0000313" key="5">
    <source>
        <dbReference type="EMBL" id="GBG92875.1"/>
    </source>
</evidence>
<sequence>MGPEHAVPIQLEMEKKFQLVKQVAYVCKAFAVGVGCADFKEAEKQYPLHTKKDMLEKFVSGVRRGQKSTPALNGYIKRALDWKSKERRLQAKEALHAFRSTPLTEPFVDWTEVKHENDAAKVKIINSDIRLLSKLQMEKLPISLAIFDFPYGFAHEGHASDHELFPESDVLETGQRVMAHCNFDPTDPRHYFQLFNVVTQKYQHPSGSVLCPYQKLYSLYSWLVKKFSPAGACILDGFSGSGTGAIACVKANRNCLVVEINTKCAKGIAMRLLTDIDDTLACETPNRKQKASQGSPASNLSADAESAGIELVVDRDTGTAAGVARIVGQGAPVVVGPSCVQKTAFGPSAEPASRPSVQPAEHGVGQAGERPRVSSEPSPVPVPKAVPDAGPEAETQLVVTTAPASADVQQTILSLALSQDSDRTTAGGRRGRKRKGGGEEVSSPPGGVTIALKANTRSGIGK</sequence>
<dbReference type="GO" id="GO:0003677">
    <property type="term" value="F:DNA binding"/>
    <property type="evidence" value="ECO:0007669"/>
    <property type="project" value="InterPro"/>
</dbReference>
<name>A0A388MEF4_CHABU</name>
<dbReference type="Gramene" id="GBG92875">
    <property type="protein sequence ID" value="GBG92875"/>
    <property type="gene ID" value="CBR_g57602"/>
</dbReference>
<keyword evidence="6" id="KW-1185">Reference proteome</keyword>
<evidence type="ECO:0000313" key="6">
    <source>
        <dbReference type="Proteomes" id="UP000265515"/>
    </source>
</evidence>
<feature type="region of interest" description="Disordered" evidence="3">
    <location>
        <begin position="345"/>
        <end position="389"/>
    </location>
</feature>
<accession>A0A388MEF4</accession>
<gene>
    <name evidence="5" type="ORF">CBR_g57602</name>
</gene>
<dbReference type="AlphaFoldDB" id="A0A388MEF4"/>
<keyword evidence="1" id="KW-0489">Methyltransferase</keyword>
<evidence type="ECO:0000256" key="3">
    <source>
        <dbReference type="SAM" id="MobiDB-lite"/>
    </source>
</evidence>
<keyword evidence="2" id="KW-0808">Transferase</keyword>
<dbReference type="Pfam" id="PF01555">
    <property type="entry name" value="N6_N4_Mtase"/>
    <property type="match status" value="1"/>
</dbReference>
<comment type="caution">
    <text evidence="5">The sequence shown here is derived from an EMBL/GenBank/DDBJ whole genome shotgun (WGS) entry which is preliminary data.</text>
</comment>
<dbReference type="GO" id="GO:0008170">
    <property type="term" value="F:N-methyltransferase activity"/>
    <property type="evidence" value="ECO:0007669"/>
    <property type="project" value="InterPro"/>
</dbReference>
<feature type="domain" description="DNA methylase N-4/N-6" evidence="4">
    <location>
        <begin position="211"/>
        <end position="266"/>
    </location>
</feature>
<dbReference type="SUPFAM" id="SSF53335">
    <property type="entry name" value="S-adenosyl-L-methionine-dependent methyltransferases"/>
    <property type="match status" value="1"/>
</dbReference>
<dbReference type="InterPro" id="IPR002941">
    <property type="entry name" value="DNA_methylase_N4/N6"/>
</dbReference>
<dbReference type="EMBL" id="BFEA01001158">
    <property type="protein sequence ID" value="GBG92875.1"/>
    <property type="molecule type" value="Genomic_DNA"/>
</dbReference>
<proteinExistence type="predicted"/>
<evidence type="ECO:0000256" key="1">
    <source>
        <dbReference type="ARBA" id="ARBA00022603"/>
    </source>
</evidence>
<dbReference type="Gene3D" id="3.40.50.150">
    <property type="entry name" value="Vaccinia Virus protein VP39"/>
    <property type="match status" value="1"/>
</dbReference>
<dbReference type="InterPro" id="IPR029063">
    <property type="entry name" value="SAM-dependent_MTases_sf"/>
</dbReference>
<reference evidence="5 6" key="1">
    <citation type="journal article" date="2018" name="Cell">
        <title>The Chara Genome: Secondary Complexity and Implications for Plant Terrestrialization.</title>
        <authorList>
            <person name="Nishiyama T."/>
            <person name="Sakayama H."/>
            <person name="Vries J.D."/>
            <person name="Buschmann H."/>
            <person name="Saint-Marcoux D."/>
            <person name="Ullrich K.K."/>
            <person name="Haas F.B."/>
            <person name="Vanderstraeten L."/>
            <person name="Becker D."/>
            <person name="Lang D."/>
            <person name="Vosolsobe S."/>
            <person name="Rombauts S."/>
            <person name="Wilhelmsson P.K.I."/>
            <person name="Janitza P."/>
            <person name="Kern R."/>
            <person name="Heyl A."/>
            <person name="Rumpler F."/>
            <person name="Villalobos L.I.A.C."/>
            <person name="Clay J.M."/>
            <person name="Skokan R."/>
            <person name="Toyoda A."/>
            <person name="Suzuki Y."/>
            <person name="Kagoshima H."/>
            <person name="Schijlen E."/>
            <person name="Tajeshwar N."/>
            <person name="Catarino B."/>
            <person name="Hetherington A.J."/>
            <person name="Saltykova A."/>
            <person name="Bonnot C."/>
            <person name="Breuninger H."/>
            <person name="Symeonidi A."/>
            <person name="Radhakrishnan G.V."/>
            <person name="Van Nieuwerburgh F."/>
            <person name="Deforce D."/>
            <person name="Chang C."/>
            <person name="Karol K.G."/>
            <person name="Hedrich R."/>
            <person name="Ulvskov P."/>
            <person name="Glockner G."/>
            <person name="Delwiche C.F."/>
            <person name="Petrasek J."/>
            <person name="Van de Peer Y."/>
            <person name="Friml J."/>
            <person name="Beilby M."/>
            <person name="Dolan L."/>
            <person name="Kohara Y."/>
            <person name="Sugano S."/>
            <person name="Fujiyama A."/>
            <person name="Delaux P.-M."/>
            <person name="Quint M."/>
            <person name="TheiBen G."/>
            <person name="Hagemann M."/>
            <person name="Harholt J."/>
            <person name="Dunand C."/>
            <person name="Zachgo S."/>
            <person name="Langdale J."/>
            <person name="Maumus F."/>
            <person name="Straeten D.V.D."/>
            <person name="Gould S.B."/>
            <person name="Rensing S.A."/>
        </authorList>
    </citation>
    <scope>NUCLEOTIDE SEQUENCE [LARGE SCALE GENOMIC DNA]</scope>
    <source>
        <strain evidence="5 6">S276</strain>
    </source>
</reference>
<feature type="region of interest" description="Disordered" evidence="3">
    <location>
        <begin position="415"/>
        <end position="462"/>
    </location>
</feature>
<evidence type="ECO:0000256" key="2">
    <source>
        <dbReference type="ARBA" id="ARBA00022679"/>
    </source>
</evidence>